<feature type="region of interest" description="Disordered" evidence="1">
    <location>
        <begin position="41"/>
        <end position="74"/>
    </location>
</feature>
<dbReference type="Gene3D" id="3.40.50.720">
    <property type="entry name" value="NAD(P)-binding Rossmann-like Domain"/>
    <property type="match status" value="1"/>
</dbReference>
<dbReference type="InterPro" id="IPR051783">
    <property type="entry name" value="NAD(P)-dependent_oxidoreduct"/>
</dbReference>
<sequence>MPHLLIHPLYPVQVPVCWMSYILTIFFSRFENRMRLGRSSRRRHCHHRRNKIQASGHPTRLSNHTSGTGILGDPKQEYGAPPDRAYDDVADIATITNFPLDRWHRDVDKLVLDASASTASGADNGESESEPKMKIRTAIVCPPTIYGKGDGPVRVRSVQLPYLANAALRRGASLTVNKGENEWRNVHIADLAEAYVLLVGEALKGGGRADWNETGYYFVENGGHVWKDLARAVVEGACRKGYLASDTVDVLSVEETLVVQRSPYPGPALWGVNLLGRATRIRSLGWKACRPSIWEYVSEAVDIEAHALGLDK</sequence>
<gene>
    <name evidence="2" type="ORF">BJX66DRAFT_309404</name>
</gene>
<comment type="caution">
    <text evidence="2">The sequence shown here is derived from an EMBL/GenBank/DDBJ whole genome shotgun (WGS) entry which is preliminary data.</text>
</comment>
<organism evidence="2 3">
    <name type="scientific">Aspergillus keveii</name>
    <dbReference type="NCBI Taxonomy" id="714993"/>
    <lineage>
        <taxon>Eukaryota</taxon>
        <taxon>Fungi</taxon>
        <taxon>Dikarya</taxon>
        <taxon>Ascomycota</taxon>
        <taxon>Pezizomycotina</taxon>
        <taxon>Eurotiomycetes</taxon>
        <taxon>Eurotiomycetidae</taxon>
        <taxon>Eurotiales</taxon>
        <taxon>Aspergillaceae</taxon>
        <taxon>Aspergillus</taxon>
        <taxon>Aspergillus subgen. Nidulantes</taxon>
    </lineage>
</organism>
<dbReference type="PANTHER" id="PTHR48079">
    <property type="entry name" value="PROTEIN YEEZ"/>
    <property type="match status" value="1"/>
</dbReference>
<dbReference type="Proteomes" id="UP001610563">
    <property type="component" value="Unassembled WGS sequence"/>
</dbReference>
<proteinExistence type="predicted"/>
<feature type="compositionally biased region" description="Basic residues" evidence="1">
    <location>
        <begin position="41"/>
        <end position="51"/>
    </location>
</feature>
<evidence type="ECO:0000313" key="3">
    <source>
        <dbReference type="Proteomes" id="UP001610563"/>
    </source>
</evidence>
<dbReference type="PANTHER" id="PTHR48079:SF6">
    <property type="entry name" value="NAD(P)-BINDING DOMAIN-CONTAINING PROTEIN-RELATED"/>
    <property type="match status" value="1"/>
</dbReference>
<dbReference type="InterPro" id="IPR036291">
    <property type="entry name" value="NAD(P)-bd_dom_sf"/>
</dbReference>
<evidence type="ECO:0000256" key="1">
    <source>
        <dbReference type="SAM" id="MobiDB-lite"/>
    </source>
</evidence>
<evidence type="ECO:0000313" key="2">
    <source>
        <dbReference type="EMBL" id="KAL2788139.1"/>
    </source>
</evidence>
<dbReference type="SUPFAM" id="SSF51735">
    <property type="entry name" value="NAD(P)-binding Rossmann-fold domains"/>
    <property type="match status" value="1"/>
</dbReference>
<name>A0ABR4FXZ6_9EURO</name>
<keyword evidence="3" id="KW-1185">Reference proteome</keyword>
<evidence type="ECO:0008006" key="4">
    <source>
        <dbReference type="Google" id="ProtNLM"/>
    </source>
</evidence>
<accession>A0ABR4FXZ6</accession>
<reference evidence="2 3" key="1">
    <citation type="submission" date="2024-07" db="EMBL/GenBank/DDBJ databases">
        <title>Section-level genome sequencing and comparative genomics of Aspergillus sections Usti and Cavernicolus.</title>
        <authorList>
            <consortium name="Lawrence Berkeley National Laboratory"/>
            <person name="Nybo J.L."/>
            <person name="Vesth T.C."/>
            <person name="Theobald S."/>
            <person name="Frisvad J.C."/>
            <person name="Larsen T.O."/>
            <person name="Kjaerboelling I."/>
            <person name="Rothschild-Mancinelli K."/>
            <person name="Lyhne E.K."/>
            <person name="Kogle M.E."/>
            <person name="Barry K."/>
            <person name="Clum A."/>
            <person name="Na H."/>
            <person name="Ledsgaard L."/>
            <person name="Lin J."/>
            <person name="Lipzen A."/>
            <person name="Kuo A."/>
            <person name="Riley R."/>
            <person name="Mondo S."/>
            <person name="Labutti K."/>
            <person name="Haridas S."/>
            <person name="Pangalinan J."/>
            <person name="Salamov A.A."/>
            <person name="Simmons B.A."/>
            <person name="Magnuson J.K."/>
            <person name="Chen J."/>
            <person name="Drula E."/>
            <person name="Henrissat B."/>
            <person name="Wiebenga A."/>
            <person name="Lubbers R.J."/>
            <person name="Gomes A.C."/>
            <person name="Makela M.R."/>
            <person name="Stajich J."/>
            <person name="Grigoriev I.V."/>
            <person name="Mortensen U.H."/>
            <person name="De Vries R.P."/>
            <person name="Baker S.E."/>
            <person name="Andersen M.R."/>
        </authorList>
    </citation>
    <scope>NUCLEOTIDE SEQUENCE [LARGE SCALE GENOMIC DNA]</scope>
    <source>
        <strain evidence="2 3">CBS 209.92</strain>
    </source>
</reference>
<protein>
    <recommendedName>
        <fullName evidence="4">NAD-dependent epimerase/dehydratase domain-containing protein</fullName>
    </recommendedName>
</protein>
<dbReference type="EMBL" id="JBFTWV010000084">
    <property type="protein sequence ID" value="KAL2788139.1"/>
    <property type="molecule type" value="Genomic_DNA"/>
</dbReference>